<dbReference type="Proteomes" id="UP001321473">
    <property type="component" value="Unassembled WGS sequence"/>
</dbReference>
<reference evidence="1 2" key="1">
    <citation type="journal article" date="2023" name="Arcadia Sci">
        <title>De novo assembly of a long-read Amblyomma americanum tick genome.</title>
        <authorList>
            <person name="Chou S."/>
            <person name="Poskanzer K.E."/>
            <person name="Rollins M."/>
            <person name="Thuy-Boun P.S."/>
        </authorList>
    </citation>
    <scope>NUCLEOTIDE SEQUENCE [LARGE SCALE GENOMIC DNA]</scope>
    <source>
        <strain evidence="1">F_SG_1</strain>
        <tissue evidence="1">Salivary glands</tissue>
    </source>
</reference>
<sequence>MRSSWSWLPRLSYSSSKVLWQRSPQAHANWSRPPWANLLPCNAWLPQQRLSARHARPLCWNGRQQLQSSS</sequence>
<organism evidence="1 2">
    <name type="scientific">Amblyomma americanum</name>
    <name type="common">Lone star tick</name>
    <dbReference type="NCBI Taxonomy" id="6943"/>
    <lineage>
        <taxon>Eukaryota</taxon>
        <taxon>Metazoa</taxon>
        <taxon>Ecdysozoa</taxon>
        <taxon>Arthropoda</taxon>
        <taxon>Chelicerata</taxon>
        <taxon>Arachnida</taxon>
        <taxon>Acari</taxon>
        <taxon>Parasitiformes</taxon>
        <taxon>Ixodida</taxon>
        <taxon>Ixodoidea</taxon>
        <taxon>Ixodidae</taxon>
        <taxon>Amblyomminae</taxon>
        <taxon>Amblyomma</taxon>
    </lineage>
</organism>
<comment type="caution">
    <text evidence="1">The sequence shown here is derived from an EMBL/GenBank/DDBJ whole genome shotgun (WGS) entry which is preliminary data.</text>
</comment>
<proteinExistence type="predicted"/>
<evidence type="ECO:0000313" key="1">
    <source>
        <dbReference type="EMBL" id="KAK8768129.1"/>
    </source>
</evidence>
<protein>
    <submittedName>
        <fullName evidence="1">Uncharacterized protein</fullName>
    </submittedName>
</protein>
<gene>
    <name evidence="1" type="ORF">V5799_005090</name>
</gene>
<name>A0AAQ4E089_AMBAM</name>
<keyword evidence="2" id="KW-1185">Reference proteome</keyword>
<accession>A0AAQ4E089</accession>
<evidence type="ECO:0000313" key="2">
    <source>
        <dbReference type="Proteomes" id="UP001321473"/>
    </source>
</evidence>
<dbReference type="AlphaFoldDB" id="A0AAQ4E089"/>
<dbReference type="EMBL" id="JARKHS020024474">
    <property type="protein sequence ID" value="KAK8768129.1"/>
    <property type="molecule type" value="Genomic_DNA"/>
</dbReference>